<protein>
    <submittedName>
        <fullName evidence="1">Uncharacterized protein</fullName>
    </submittedName>
</protein>
<proteinExistence type="predicted"/>
<accession>A0ABN8P8E2</accession>
<keyword evidence="2" id="KW-1185">Reference proteome</keyword>
<dbReference type="Proteomes" id="UP001159405">
    <property type="component" value="Unassembled WGS sequence"/>
</dbReference>
<name>A0ABN8P8E2_9CNID</name>
<feature type="non-terminal residue" evidence="1">
    <location>
        <position position="104"/>
    </location>
</feature>
<sequence length="104" mass="11854">LKSLNHDLQNRCSSIISKCLGPANQRGNLPQTLAQLRKGLSQYTKDVFSKKREAATHLMIFMVADERRDMKPYAIPVRALPFKSIKDAKVRQLREMENLGMVVV</sequence>
<comment type="caution">
    <text evidence="1">The sequence shown here is derived from an EMBL/GenBank/DDBJ whole genome shotgun (WGS) entry which is preliminary data.</text>
</comment>
<organism evidence="1 2">
    <name type="scientific">Porites lobata</name>
    <dbReference type="NCBI Taxonomy" id="104759"/>
    <lineage>
        <taxon>Eukaryota</taxon>
        <taxon>Metazoa</taxon>
        <taxon>Cnidaria</taxon>
        <taxon>Anthozoa</taxon>
        <taxon>Hexacorallia</taxon>
        <taxon>Scleractinia</taxon>
        <taxon>Fungiina</taxon>
        <taxon>Poritidae</taxon>
        <taxon>Porites</taxon>
    </lineage>
</organism>
<reference evidence="1 2" key="1">
    <citation type="submission" date="2022-05" db="EMBL/GenBank/DDBJ databases">
        <authorList>
            <consortium name="Genoscope - CEA"/>
            <person name="William W."/>
        </authorList>
    </citation>
    <scope>NUCLEOTIDE SEQUENCE [LARGE SCALE GENOMIC DNA]</scope>
</reference>
<feature type="non-terminal residue" evidence="1">
    <location>
        <position position="1"/>
    </location>
</feature>
<evidence type="ECO:0000313" key="2">
    <source>
        <dbReference type="Proteomes" id="UP001159405"/>
    </source>
</evidence>
<dbReference type="EMBL" id="CALNXK010000060">
    <property type="protein sequence ID" value="CAH3137842.1"/>
    <property type="molecule type" value="Genomic_DNA"/>
</dbReference>
<evidence type="ECO:0000313" key="1">
    <source>
        <dbReference type="EMBL" id="CAH3137842.1"/>
    </source>
</evidence>
<gene>
    <name evidence="1" type="ORF">PLOB_00040078</name>
</gene>